<sequence length="561" mass="64042">MPDFLEVKEEEILEFSWGRKRSVGGPNNDVQFYDSFTYDGIEYSLYDCVYMWADDQPEPYIGKLVKIWETASHKKKVKVVWFLRPIEIRHWLGDIKLLKTEIFLAIGEGKGLFNLNPLEAISGKCNVVCVSKDVRNAQATEEDLRDADYVFFRTFDVGSCKVSTDFADEVAGVEVKHYFNLRKVRKSSLNTELKAKTETFGSFTAHEVIKDGQTGKIPNSLAPDISLDEQINCRVQNGSTTGASQFELKVPAANLIKGTNFPMKDGTSIRVKMKFSDISTSTKVPDIQAQKKRKLQCSLDEATGAKIQSQSSGYEEKFVNVKDTFSNNRSLSKGVNVNDKIGNSSYQLGPDKGMKSESQIMEVTSRLNTDSSKWFKLQSWEDRMNAAYEKGTLVLLENLDPSYTSAEVEEIVSHAFSQQVNAKMIQHSTFSGPNYGKAFVIFKSKDAADSVIYELKRRCLMIGDQRPVVARRGKLKDPHDTQKFFGHLSIPKVWFQKQHEDKRNAVSTSHYSQRNTVECDMAMEWYGLYERSKLWWEALHKAQTKEMEFLRNQNKVHHLRE</sequence>
<feature type="domain" description="BAH" evidence="3">
    <location>
        <begin position="41"/>
        <end position="166"/>
    </location>
</feature>
<dbReference type="GO" id="GO:0003723">
    <property type="term" value="F:RNA binding"/>
    <property type="evidence" value="ECO:0007669"/>
    <property type="project" value="UniProtKB-UniRule"/>
</dbReference>
<keyword evidence="5" id="KW-1185">Reference proteome</keyword>
<dbReference type="InterPro" id="IPR043151">
    <property type="entry name" value="BAH_sf"/>
</dbReference>
<feature type="domain" description="RRM" evidence="2">
    <location>
        <begin position="392"/>
        <end position="475"/>
    </location>
</feature>
<dbReference type="SMART" id="SM00439">
    <property type="entry name" value="BAH"/>
    <property type="match status" value="1"/>
</dbReference>
<dbReference type="Proteomes" id="UP001630127">
    <property type="component" value="Unassembled WGS sequence"/>
</dbReference>
<dbReference type="CDD" id="cd00590">
    <property type="entry name" value="RRM_SF"/>
    <property type="match status" value="1"/>
</dbReference>
<evidence type="ECO:0000259" key="3">
    <source>
        <dbReference type="PROSITE" id="PS51038"/>
    </source>
</evidence>
<proteinExistence type="predicted"/>
<dbReference type="InterPro" id="IPR035979">
    <property type="entry name" value="RBD_domain_sf"/>
</dbReference>
<dbReference type="InterPro" id="IPR000504">
    <property type="entry name" value="RRM_dom"/>
</dbReference>
<evidence type="ECO:0000313" key="4">
    <source>
        <dbReference type="EMBL" id="KAL3516350.1"/>
    </source>
</evidence>
<dbReference type="PANTHER" id="PTHR47073:SF2">
    <property type="entry name" value="PROTEIN ANTI-SILENCING 1"/>
    <property type="match status" value="1"/>
</dbReference>
<gene>
    <name evidence="4" type="ORF">ACH5RR_023252</name>
</gene>
<dbReference type="Gene3D" id="3.30.70.330">
    <property type="match status" value="1"/>
</dbReference>
<evidence type="ECO:0008006" key="6">
    <source>
        <dbReference type="Google" id="ProtNLM"/>
    </source>
</evidence>
<dbReference type="PROSITE" id="PS51038">
    <property type="entry name" value="BAH"/>
    <property type="match status" value="1"/>
</dbReference>
<dbReference type="Pfam" id="PF01426">
    <property type="entry name" value="BAH"/>
    <property type="match status" value="1"/>
</dbReference>
<protein>
    <recommendedName>
        <fullName evidence="6">BAH domain-containing protein</fullName>
    </recommendedName>
</protein>
<dbReference type="InterPro" id="IPR012677">
    <property type="entry name" value="Nucleotide-bd_a/b_plait_sf"/>
</dbReference>
<dbReference type="AlphaFoldDB" id="A0ABD2ZA48"/>
<evidence type="ECO:0000313" key="5">
    <source>
        <dbReference type="Proteomes" id="UP001630127"/>
    </source>
</evidence>
<keyword evidence="1" id="KW-0694">RNA-binding</keyword>
<evidence type="ECO:0000259" key="2">
    <source>
        <dbReference type="PROSITE" id="PS50102"/>
    </source>
</evidence>
<dbReference type="SUPFAM" id="SSF54928">
    <property type="entry name" value="RNA-binding domain, RBD"/>
    <property type="match status" value="1"/>
</dbReference>
<dbReference type="Pfam" id="PF00076">
    <property type="entry name" value="RRM_1"/>
    <property type="match status" value="1"/>
</dbReference>
<evidence type="ECO:0000256" key="1">
    <source>
        <dbReference type="PROSITE-ProRule" id="PRU00176"/>
    </source>
</evidence>
<dbReference type="FunFam" id="2.30.30.490:FF:000017">
    <property type="entry name" value="Bromo-adjacent homology (BAH) domain-containing protein"/>
    <property type="match status" value="1"/>
</dbReference>
<reference evidence="4 5" key="1">
    <citation type="submission" date="2024-11" db="EMBL/GenBank/DDBJ databases">
        <title>A near-complete genome assembly of Cinchona calisaya.</title>
        <authorList>
            <person name="Lian D.C."/>
            <person name="Zhao X.W."/>
            <person name="Wei L."/>
        </authorList>
    </citation>
    <scope>NUCLEOTIDE SEQUENCE [LARGE SCALE GENOMIC DNA]</scope>
    <source>
        <tissue evidence="4">Nenye</tissue>
    </source>
</reference>
<name>A0ABD2ZA48_9GENT</name>
<dbReference type="InterPro" id="IPR001025">
    <property type="entry name" value="BAH_dom"/>
</dbReference>
<dbReference type="EMBL" id="JBJUIK010000010">
    <property type="protein sequence ID" value="KAL3516350.1"/>
    <property type="molecule type" value="Genomic_DNA"/>
</dbReference>
<dbReference type="PROSITE" id="PS50102">
    <property type="entry name" value="RRM"/>
    <property type="match status" value="1"/>
</dbReference>
<dbReference type="PANTHER" id="PTHR47073">
    <property type="entry name" value="PROTEIN ANTI-SILENCING 1"/>
    <property type="match status" value="1"/>
</dbReference>
<accession>A0ABD2ZA48</accession>
<organism evidence="4 5">
    <name type="scientific">Cinchona calisaya</name>
    <dbReference type="NCBI Taxonomy" id="153742"/>
    <lineage>
        <taxon>Eukaryota</taxon>
        <taxon>Viridiplantae</taxon>
        <taxon>Streptophyta</taxon>
        <taxon>Embryophyta</taxon>
        <taxon>Tracheophyta</taxon>
        <taxon>Spermatophyta</taxon>
        <taxon>Magnoliopsida</taxon>
        <taxon>eudicotyledons</taxon>
        <taxon>Gunneridae</taxon>
        <taxon>Pentapetalae</taxon>
        <taxon>asterids</taxon>
        <taxon>lamiids</taxon>
        <taxon>Gentianales</taxon>
        <taxon>Rubiaceae</taxon>
        <taxon>Cinchonoideae</taxon>
        <taxon>Cinchoneae</taxon>
        <taxon>Cinchona</taxon>
    </lineage>
</organism>
<comment type="caution">
    <text evidence="4">The sequence shown here is derived from an EMBL/GenBank/DDBJ whole genome shotgun (WGS) entry which is preliminary data.</text>
</comment>
<dbReference type="Gene3D" id="2.30.30.490">
    <property type="match status" value="1"/>
</dbReference>